<reference evidence="6" key="1">
    <citation type="journal article" date="2013" name="Nature">
        <title>The genomes of four tapeworm species reveal adaptations to parasitism.</title>
        <authorList>
            <person name="Tsai I.J."/>
            <person name="Zarowiecki M."/>
            <person name="Holroyd N."/>
            <person name="Garciarrubio A."/>
            <person name="Sanchez-Flores A."/>
            <person name="Brooks K.L."/>
            <person name="Tracey A."/>
            <person name="Bobes R.J."/>
            <person name="Fragoso G."/>
            <person name="Sciutto E."/>
            <person name="Aslett M."/>
            <person name="Beasley H."/>
            <person name="Bennett H.M."/>
            <person name="Cai J."/>
            <person name="Camicia F."/>
            <person name="Clark R."/>
            <person name="Cucher M."/>
            <person name="De Silva N."/>
            <person name="Day T.A."/>
            <person name="Deplazes P."/>
            <person name="Estrada K."/>
            <person name="Fernandez C."/>
            <person name="Holland P.W."/>
            <person name="Hou J."/>
            <person name="Hu S."/>
            <person name="Huckvale T."/>
            <person name="Hung S.S."/>
            <person name="Kamenetzky L."/>
            <person name="Keane J.A."/>
            <person name="Kiss F."/>
            <person name="Koziol U."/>
            <person name="Lambert O."/>
            <person name="Liu K."/>
            <person name="Luo X."/>
            <person name="Luo Y."/>
            <person name="Macchiaroli N."/>
            <person name="Nichol S."/>
            <person name="Paps J."/>
            <person name="Parkinson J."/>
            <person name="Pouchkina-Stantcheva N."/>
            <person name="Riddiford N."/>
            <person name="Rosenzvit M."/>
            <person name="Salinas G."/>
            <person name="Wasmuth J.D."/>
            <person name="Zamanian M."/>
            <person name="Zheng Y."/>
            <person name="Cai X."/>
            <person name="Soberon X."/>
            <person name="Olson P.D."/>
            <person name="Laclette J.P."/>
            <person name="Brehm K."/>
            <person name="Berriman M."/>
            <person name="Garciarrubio A."/>
            <person name="Bobes R.J."/>
            <person name="Fragoso G."/>
            <person name="Sanchez-Flores A."/>
            <person name="Estrada K."/>
            <person name="Cevallos M.A."/>
            <person name="Morett E."/>
            <person name="Gonzalez V."/>
            <person name="Portillo T."/>
            <person name="Ochoa-Leyva A."/>
            <person name="Jose M.V."/>
            <person name="Sciutto E."/>
            <person name="Landa A."/>
            <person name="Jimenez L."/>
            <person name="Valdes V."/>
            <person name="Carrero J.C."/>
            <person name="Larralde C."/>
            <person name="Morales-Montor J."/>
            <person name="Limon-Lason J."/>
            <person name="Soberon X."/>
            <person name="Laclette J.P."/>
        </authorList>
    </citation>
    <scope>NUCLEOTIDE SEQUENCE [LARGE SCALE GENOMIC DNA]</scope>
</reference>
<dbReference type="PANTHER" id="PTHR24012">
    <property type="entry name" value="RNA BINDING PROTEIN"/>
    <property type="match status" value="1"/>
</dbReference>
<feature type="domain" description="RRM" evidence="5">
    <location>
        <begin position="301"/>
        <end position="394"/>
    </location>
</feature>
<dbReference type="Gene3D" id="3.30.70.330">
    <property type="match status" value="2"/>
</dbReference>
<dbReference type="CDD" id="cd00590">
    <property type="entry name" value="RRM_SF"/>
    <property type="match status" value="2"/>
</dbReference>
<dbReference type="Pfam" id="PF00076">
    <property type="entry name" value="RRM_1"/>
    <property type="match status" value="1"/>
</dbReference>
<feature type="domain" description="RRM" evidence="5">
    <location>
        <begin position="218"/>
        <end position="295"/>
    </location>
</feature>
<name>A0A087VZN9_ECHMU</name>
<dbReference type="SMART" id="SM00360">
    <property type="entry name" value="RRM"/>
    <property type="match status" value="2"/>
</dbReference>
<dbReference type="AlphaFoldDB" id="A0A087VZN9"/>
<dbReference type="EMBL" id="LN902846">
    <property type="protein sequence ID" value="CDI97903.1"/>
    <property type="molecule type" value="Genomic_DNA"/>
</dbReference>
<dbReference type="InterPro" id="IPR000504">
    <property type="entry name" value="RRM_dom"/>
</dbReference>
<evidence type="ECO:0000256" key="2">
    <source>
        <dbReference type="ARBA" id="ARBA00022884"/>
    </source>
</evidence>
<evidence type="ECO:0000256" key="3">
    <source>
        <dbReference type="PROSITE-ProRule" id="PRU00176"/>
    </source>
</evidence>
<dbReference type="OMA" id="QQFYSEW"/>
<dbReference type="InterPro" id="IPR012677">
    <property type="entry name" value="Nucleotide-bd_a/b_plait_sf"/>
</dbReference>
<evidence type="ECO:0000256" key="4">
    <source>
        <dbReference type="SAM" id="MobiDB-lite"/>
    </source>
</evidence>
<evidence type="ECO:0000259" key="5">
    <source>
        <dbReference type="PROSITE" id="PS50102"/>
    </source>
</evidence>
<dbReference type="GO" id="GO:0003723">
    <property type="term" value="F:RNA binding"/>
    <property type="evidence" value="ECO:0007669"/>
    <property type="project" value="UniProtKB-UniRule"/>
</dbReference>
<dbReference type="SUPFAM" id="SSF54928">
    <property type="entry name" value="RNA-binding domain, RBD"/>
    <property type="match status" value="1"/>
</dbReference>
<dbReference type="OrthoDB" id="271725at2759"/>
<sequence>MSYPAQWTAPNVAPPATNISAQGEVIPNTTIFNAFPSNAQIRHPAPPMHVQINQAHSNQNSTSFCPAAPGGYPFLCSPLMAAFAAQSGAVQSRHTPSFCISQTSPQANAAAAAAFRGTALLSSPTTFQSAPPPPPPAQTQHQLAQLPYFPPLNGIQLGAAFPGAATAPSFPHTPALPQQHAVPFLPTQFRNYDSLKHFGALPQSTNHKKNKSMTTSKTNLYITGLSESDTDETVRALVEDVVCPKSCKAMLLNGKCKGSGFIDCATEEDAVKALNHLVEMSKNGGRQLVVKYALENEKDLLNVYVRNLPKTGFTKETLLNLFRPYGQVTSVKLLETDGAYTGIGFVRFASAEQAQRAVDSMNERRYVLAGGNGNGDSPNGNGSAKPISCKLADKADPKRRAAAAAAAAAAASGVAAGVSSSSCTGPSRGRFHIPRHHQPLPQQLVCGDLHLQNHQQQQHQTMAAAVSTLSPSQQLPPSLIYQSGMLPDSTGMISAAAAAGGYAHAAANGSATACYPNPPRPPTEVHETSLSVAAAVTNVSTTTPGATPSVAGLLEMPAPQSPTGHQQQHHLLPQPPPVNGHSPVAAIDSRYAAHLAAAAVVAAAVSSNPVMYSPSNAVVAGTQFPRPTQPPFVQSTYSVASAGVAGHHQHHYAHPNPIDLTAEQFQSLTLAAVSAAVRQPQQFYSEWQTAGFQPASMAAGAAAYQPPTSGEAFVDGHSAAAAATLLSSYLQMPHSVQAPPPPPQLSMPSISPQMVDNLGQQQDQYEEKQKQLSSEASPTLVKLKAGVKVDGEAAEVVTLPESDERGEEEGRADAEAEIAASS</sequence>
<proteinExistence type="predicted"/>
<reference evidence="6" key="2">
    <citation type="submission" date="2015-11" db="EMBL/GenBank/DDBJ databases">
        <authorList>
            <person name="Zhang Y."/>
            <person name="Guo Z."/>
        </authorList>
    </citation>
    <scope>NUCLEOTIDE SEQUENCE</scope>
</reference>
<gene>
    <name evidence="6" type="ORF">EmuJ_000171200</name>
</gene>
<organism evidence="6 7">
    <name type="scientific">Echinococcus multilocularis</name>
    <name type="common">Fox tapeworm</name>
    <dbReference type="NCBI Taxonomy" id="6211"/>
    <lineage>
        <taxon>Eukaryota</taxon>
        <taxon>Metazoa</taxon>
        <taxon>Spiralia</taxon>
        <taxon>Lophotrochozoa</taxon>
        <taxon>Platyhelminthes</taxon>
        <taxon>Cestoda</taxon>
        <taxon>Eucestoda</taxon>
        <taxon>Cyclophyllidea</taxon>
        <taxon>Taeniidae</taxon>
        <taxon>Echinococcus</taxon>
    </lineage>
</organism>
<dbReference type="Proteomes" id="UP000017246">
    <property type="component" value="Unassembled WGS sequence"/>
</dbReference>
<dbReference type="STRING" id="6211.A0A087VZN9"/>
<accession>A0A087VZN9</accession>
<evidence type="ECO:0000256" key="1">
    <source>
        <dbReference type="ARBA" id="ARBA00022737"/>
    </source>
</evidence>
<dbReference type="InterPro" id="IPR035979">
    <property type="entry name" value="RBD_domain_sf"/>
</dbReference>
<dbReference type="eggNOG" id="KOG4733">
    <property type="taxonomic scope" value="Eukaryota"/>
</dbReference>
<evidence type="ECO:0000313" key="6">
    <source>
        <dbReference type="EMBL" id="CDI97903.1"/>
    </source>
</evidence>
<keyword evidence="2 3" id="KW-0694">RNA-binding</keyword>
<feature type="region of interest" description="Disordered" evidence="4">
    <location>
        <begin position="733"/>
        <end position="754"/>
    </location>
</feature>
<feature type="region of interest" description="Disordered" evidence="4">
    <location>
        <begin position="798"/>
        <end position="822"/>
    </location>
</feature>
<keyword evidence="7" id="KW-1185">Reference proteome</keyword>
<evidence type="ECO:0000313" key="7">
    <source>
        <dbReference type="Proteomes" id="UP000017246"/>
    </source>
</evidence>
<protein>
    <submittedName>
        <fullName evidence="6">RNA binding motif single stranded interacting</fullName>
    </submittedName>
</protein>
<dbReference type="PROSITE" id="PS50102">
    <property type="entry name" value="RRM"/>
    <property type="match status" value="2"/>
</dbReference>
<keyword evidence="1" id="KW-0677">Repeat</keyword>